<dbReference type="GO" id="GO:0005886">
    <property type="term" value="C:plasma membrane"/>
    <property type="evidence" value="ECO:0007669"/>
    <property type="project" value="UniProtKB-SubCell"/>
</dbReference>
<comment type="similarity">
    <text evidence="2">Belongs to the CPA3 antiporters (TC 2.A.63) subunit B family.</text>
</comment>
<evidence type="ECO:0000256" key="6">
    <source>
        <dbReference type="ARBA" id="ARBA00023136"/>
    </source>
</evidence>
<gene>
    <name evidence="10" type="ORF">LHA35_23970</name>
</gene>
<evidence type="ECO:0000256" key="1">
    <source>
        <dbReference type="ARBA" id="ARBA00004651"/>
    </source>
</evidence>
<evidence type="ECO:0000256" key="2">
    <source>
        <dbReference type="ARBA" id="ARBA00009425"/>
    </source>
</evidence>
<dbReference type="Pfam" id="PF04039">
    <property type="entry name" value="MnhB"/>
    <property type="match status" value="1"/>
</dbReference>
<feature type="transmembrane region" description="Helical" evidence="7">
    <location>
        <begin position="94"/>
        <end position="115"/>
    </location>
</feature>
<name>A0A9X1IJJ0_9PROT</name>
<comment type="subcellular location">
    <subcellularLocation>
        <location evidence="1">Cell membrane</location>
        <topology evidence="1">Multi-pass membrane protein</topology>
    </subcellularLocation>
</comment>
<feature type="domain" description="Na+/H+ antiporter MnhB subunit-related protein" evidence="8">
    <location>
        <begin position="190"/>
        <end position="306"/>
    </location>
</feature>
<feature type="transmembrane region" description="Helical" evidence="7">
    <location>
        <begin position="54"/>
        <end position="74"/>
    </location>
</feature>
<dbReference type="InterPro" id="IPR007182">
    <property type="entry name" value="MnhB"/>
</dbReference>
<feature type="domain" description="MrpA C-terminal/MbhD" evidence="9">
    <location>
        <begin position="13"/>
        <end position="78"/>
    </location>
</feature>
<evidence type="ECO:0000259" key="9">
    <source>
        <dbReference type="Pfam" id="PF13244"/>
    </source>
</evidence>
<keyword evidence="5 7" id="KW-1133">Transmembrane helix</keyword>
<keyword evidence="4 7" id="KW-0812">Transmembrane</keyword>
<accession>A0A9X1IJJ0</accession>
<feature type="transmembrane region" description="Helical" evidence="7">
    <location>
        <begin position="251"/>
        <end position="275"/>
    </location>
</feature>
<dbReference type="InterPro" id="IPR050622">
    <property type="entry name" value="CPA3_antiporter_subunitB"/>
</dbReference>
<protein>
    <submittedName>
        <fullName evidence="10">MnhB domain-containing protein</fullName>
    </submittedName>
</protein>
<dbReference type="Proteomes" id="UP001139311">
    <property type="component" value="Unassembled WGS sequence"/>
</dbReference>
<dbReference type="PANTHER" id="PTHR33932:SF4">
    <property type="entry name" value="NA(+)_H(+) ANTIPORTER SUBUNIT B"/>
    <property type="match status" value="1"/>
</dbReference>
<evidence type="ECO:0000256" key="5">
    <source>
        <dbReference type="ARBA" id="ARBA00022989"/>
    </source>
</evidence>
<dbReference type="EMBL" id="JAJAQI010000053">
    <property type="protein sequence ID" value="MCB4824793.1"/>
    <property type="molecule type" value="Genomic_DNA"/>
</dbReference>
<dbReference type="AlphaFoldDB" id="A0A9X1IJJ0"/>
<evidence type="ECO:0000259" key="8">
    <source>
        <dbReference type="Pfam" id="PF04039"/>
    </source>
</evidence>
<proteinExistence type="inferred from homology"/>
<feature type="transmembrane region" description="Helical" evidence="7">
    <location>
        <begin position="222"/>
        <end position="239"/>
    </location>
</feature>
<feature type="transmembrane region" description="Helical" evidence="7">
    <location>
        <begin position="281"/>
        <end position="306"/>
    </location>
</feature>
<dbReference type="Pfam" id="PF13244">
    <property type="entry name" value="MbhD"/>
    <property type="match status" value="1"/>
</dbReference>
<evidence type="ECO:0000313" key="10">
    <source>
        <dbReference type="EMBL" id="MCB4824793.1"/>
    </source>
</evidence>
<keyword evidence="3" id="KW-1003">Cell membrane</keyword>
<evidence type="ECO:0000313" key="11">
    <source>
        <dbReference type="Proteomes" id="UP001139311"/>
    </source>
</evidence>
<reference evidence="10" key="1">
    <citation type="submission" date="2021-10" db="EMBL/GenBank/DDBJ databases">
        <title>Roseicella aerolatum sp. nov., isolated from aerosols of e-waste dismantling site.</title>
        <authorList>
            <person name="Qin T."/>
        </authorList>
    </citation>
    <scope>NUCLEOTIDE SEQUENCE</scope>
    <source>
        <strain evidence="10">GB24</strain>
    </source>
</reference>
<dbReference type="PANTHER" id="PTHR33932">
    <property type="entry name" value="NA(+)/H(+) ANTIPORTER SUBUNIT B"/>
    <property type="match status" value="1"/>
</dbReference>
<keyword evidence="11" id="KW-1185">Reference proteome</keyword>
<feature type="transmembrane region" description="Helical" evidence="7">
    <location>
        <begin position="190"/>
        <end position="210"/>
    </location>
</feature>
<sequence>MTASWLLDGLVAALVLGAAAWTLAAPTAVAAVVGFLGFGLLLTLAWLRLGAAEVAMAEAAIGVAATGVILLLAVVRLRGGAETVSAAMPGRGMVAAAGLLAGAVGLALALAVLALPDPAPGLAAEALARRGEAGLGNPVAAVLTGYRGLDRLLESVALVLAVLAVWSMAPDRRWGGIPGPRFPRQEDGPLALLARLLPPVGIVVGTYIAWVGSEAPGGTVQGGAILAAMWGLAWVAGIVQPPAIASRPVRLALVAGPAAFLLAGLAGMALAEGFLAWPPAFARPLILLVEAAMTLSVAAALALLVAGPPERAA</sequence>
<dbReference type="RefSeq" id="WP_226613292.1">
    <property type="nucleotide sequence ID" value="NZ_JAJAQI010000053.1"/>
</dbReference>
<dbReference type="InterPro" id="IPR025383">
    <property type="entry name" value="MrpA_C/MbhD"/>
</dbReference>
<evidence type="ECO:0000256" key="7">
    <source>
        <dbReference type="SAM" id="Phobius"/>
    </source>
</evidence>
<keyword evidence="6 7" id="KW-0472">Membrane</keyword>
<evidence type="ECO:0000256" key="3">
    <source>
        <dbReference type="ARBA" id="ARBA00022475"/>
    </source>
</evidence>
<evidence type="ECO:0000256" key="4">
    <source>
        <dbReference type="ARBA" id="ARBA00022692"/>
    </source>
</evidence>
<organism evidence="10 11">
    <name type="scientific">Roseicella aerolata</name>
    <dbReference type="NCBI Taxonomy" id="2883479"/>
    <lineage>
        <taxon>Bacteria</taxon>
        <taxon>Pseudomonadati</taxon>
        <taxon>Pseudomonadota</taxon>
        <taxon>Alphaproteobacteria</taxon>
        <taxon>Acetobacterales</taxon>
        <taxon>Roseomonadaceae</taxon>
        <taxon>Roseicella</taxon>
    </lineage>
</organism>
<comment type="caution">
    <text evidence="10">The sequence shown here is derived from an EMBL/GenBank/DDBJ whole genome shotgun (WGS) entry which is preliminary data.</text>
</comment>